<proteinExistence type="predicted"/>
<comment type="caution">
    <text evidence="2">The sequence shown here is derived from an EMBL/GenBank/DDBJ whole genome shotgun (WGS) entry which is preliminary data.</text>
</comment>
<dbReference type="Pfam" id="PF13960">
    <property type="entry name" value="DUF4218"/>
    <property type="match status" value="1"/>
</dbReference>
<dbReference type="InterPro" id="IPR025452">
    <property type="entry name" value="DUF4218"/>
</dbReference>
<gene>
    <name evidence="2" type="ORF">E6C27_scaffold548G001490</name>
</gene>
<dbReference type="AlphaFoldDB" id="A0A5A7VCV1"/>
<evidence type="ECO:0000313" key="2">
    <source>
        <dbReference type="EMBL" id="KAA0064206.1"/>
    </source>
</evidence>
<accession>A0A5A7VCV1</accession>
<feature type="domain" description="DUF4218" evidence="1">
    <location>
        <begin position="19"/>
        <end position="65"/>
    </location>
</feature>
<evidence type="ECO:0000313" key="3">
    <source>
        <dbReference type="Proteomes" id="UP000321393"/>
    </source>
</evidence>
<dbReference type="EMBL" id="SSTE01001908">
    <property type="protein sequence ID" value="KAA0064206.1"/>
    <property type="molecule type" value="Genomic_DNA"/>
</dbReference>
<dbReference type="Proteomes" id="UP000321393">
    <property type="component" value="Unassembled WGS sequence"/>
</dbReference>
<dbReference type="PANTHER" id="PTHR48258">
    <property type="entry name" value="DUF4218 DOMAIN-CONTAINING PROTEIN-RELATED"/>
    <property type="match status" value="1"/>
</dbReference>
<dbReference type="PANTHER" id="PTHR48258:SF14">
    <property type="entry name" value="OS02G0583300 PROTEIN"/>
    <property type="match status" value="1"/>
</dbReference>
<name>A0A5A7VCV1_CUCMM</name>
<sequence length="488" mass="56066">MRGWGPYVQDLNSVLKGTTYLIGYVQNKARLESSIVEAYLMNESSTFCSRYLTGIETRFTRDERNDDTIQMTRLKTLLICKKEIKGDSQNGFKIRLQVIELHETENLSHYFLSLVMGPSLDIRCYDECIVGGARFHTSKRDSQRTTQNSGVMVINESSASGSGNNNFYGVLDEVLYIYLKKRSVWLFKCQWYDTDVNKSQRTHVELGYKPINTSRFMFIEELVIRTMQPYQVDGHIEDDTLFMTDVDPTIVEILIVCHVTNDFIDDGDEQLSHQSTMSSFPSSFDEIDEMFLEFIKDLNNTVGGIPMSIDPGVEEPISPQAVSAFFVLDFNDHVMNRFVEHQMLTTFKEFRDECYKHFKKYNDPKEARVNTSYILVGHMEDWQFLCDHYMSRAFQFSCRSIHGQAKLLDRSNLTVIATGQSCFYNDNTSLLSNEPTLESSQPLSRNEICETWGPKPKSYKMASAGSSLTSCLQSTEELQLQVKLDEAK</sequence>
<organism evidence="2 3">
    <name type="scientific">Cucumis melo var. makuwa</name>
    <name type="common">Oriental melon</name>
    <dbReference type="NCBI Taxonomy" id="1194695"/>
    <lineage>
        <taxon>Eukaryota</taxon>
        <taxon>Viridiplantae</taxon>
        <taxon>Streptophyta</taxon>
        <taxon>Embryophyta</taxon>
        <taxon>Tracheophyta</taxon>
        <taxon>Spermatophyta</taxon>
        <taxon>Magnoliopsida</taxon>
        <taxon>eudicotyledons</taxon>
        <taxon>Gunneridae</taxon>
        <taxon>Pentapetalae</taxon>
        <taxon>rosids</taxon>
        <taxon>fabids</taxon>
        <taxon>Cucurbitales</taxon>
        <taxon>Cucurbitaceae</taxon>
        <taxon>Benincaseae</taxon>
        <taxon>Cucumis</taxon>
    </lineage>
</organism>
<protein>
    <submittedName>
        <fullName evidence="2">CACTA en-spm transposon protein</fullName>
    </submittedName>
</protein>
<evidence type="ECO:0000259" key="1">
    <source>
        <dbReference type="Pfam" id="PF13960"/>
    </source>
</evidence>
<reference evidence="2 3" key="1">
    <citation type="submission" date="2019-08" db="EMBL/GenBank/DDBJ databases">
        <title>Draft genome sequences of two oriental melons (Cucumis melo L. var makuwa).</title>
        <authorList>
            <person name="Kwon S.-Y."/>
        </authorList>
    </citation>
    <scope>NUCLEOTIDE SEQUENCE [LARGE SCALE GENOMIC DNA]</scope>
    <source>
        <strain evidence="3">cv. SW 3</strain>
        <tissue evidence="2">Leaf</tissue>
    </source>
</reference>